<dbReference type="InterPro" id="IPR027417">
    <property type="entry name" value="P-loop_NTPase"/>
</dbReference>
<dbReference type="GO" id="GO:0006355">
    <property type="term" value="P:regulation of DNA-templated transcription"/>
    <property type="evidence" value="ECO:0007669"/>
    <property type="project" value="InterPro"/>
</dbReference>
<dbReference type="EMBL" id="BARW01008324">
    <property type="protein sequence ID" value="GAI83179.1"/>
    <property type="molecule type" value="Genomic_DNA"/>
</dbReference>
<organism evidence="4">
    <name type="scientific">marine sediment metagenome</name>
    <dbReference type="NCBI Taxonomy" id="412755"/>
    <lineage>
        <taxon>unclassified sequences</taxon>
        <taxon>metagenomes</taxon>
        <taxon>ecological metagenomes</taxon>
    </lineage>
</organism>
<comment type="caution">
    <text evidence="4">The sequence shown here is derived from an EMBL/GenBank/DDBJ whole genome shotgun (WGS) entry which is preliminary data.</text>
</comment>
<feature type="non-terminal residue" evidence="4">
    <location>
        <position position="1"/>
    </location>
</feature>
<dbReference type="PROSITE" id="PS50045">
    <property type="entry name" value="SIGMA54_INTERACT_4"/>
    <property type="match status" value="1"/>
</dbReference>
<evidence type="ECO:0000256" key="2">
    <source>
        <dbReference type="ARBA" id="ARBA00022840"/>
    </source>
</evidence>
<accession>X1TT07</accession>
<keyword evidence="2" id="KW-0067">ATP-binding</keyword>
<dbReference type="InterPro" id="IPR002078">
    <property type="entry name" value="Sigma_54_int"/>
</dbReference>
<name>X1TT07_9ZZZZ</name>
<dbReference type="Pfam" id="PF00158">
    <property type="entry name" value="Sigma54_activat"/>
    <property type="match status" value="1"/>
</dbReference>
<proteinExistence type="predicted"/>
<dbReference type="AlphaFoldDB" id="X1TT07"/>
<evidence type="ECO:0000313" key="4">
    <source>
        <dbReference type="EMBL" id="GAI83179.1"/>
    </source>
</evidence>
<sequence>GVGKELVAHTIHRLSRRHKKPFVTVDCGVLVETLFESEMFGHVKGSFTGATETTQGKFELANGGTIFLDDVWGVGIIRV</sequence>
<gene>
    <name evidence="4" type="ORF">S12H4_17100</name>
</gene>
<keyword evidence="1" id="KW-0547">Nucleotide-binding</keyword>
<dbReference type="CDD" id="cd00009">
    <property type="entry name" value="AAA"/>
    <property type="match status" value="1"/>
</dbReference>
<feature type="domain" description="Sigma-54 factor interaction" evidence="3">
    <location>
        <begin position="1"/>
        <end position="71"/>
    </location>
</feature>
<dbReference type="PANTHER" id="PTHR32071">
    <property type="entry name" value="TRANSCRIPTIONAL REGULATORY PROTEIN"/>
    <property type="match status" value="1"/>
</dbReference>
<dbReference type="Gene3D" id="3.40.50.300">
    <property type="entry name" value="P-loop containing nucleotide triphosphate hydrolases"/>
    <property type="match status" value="1"/>
</dbReference>
<dbReference type="GO" id="GO:0005524">
    <property type="term" value="F:ATP binding"/>
    <property type="evidence" value="ECO:0007669"/>
    <property type="project" value="UniProtKB-KW"/>
</dbReference>
<reference evidence="4" key="1">
    <citation type="journal article" date="2014" name="Front. Microbiol.">
        <title>High frequency of phylogenetically diverse reductive dehalogenase-homologous genes in deep subseafloor sedimentary metagenomes.</title>
        <authorList>
            <person name="Kawai M."/>
            <person name="Futagami T."/>
            <person name="Toyoda A."/>
            <person name="Takaki Y."/>
            <person name="Nishi S."/>
            <person name="Hori S."/>
            <person name="Arai W."/>
            <person name="Tsubouchi T."/>
            <person name="Morono Y."/>
            <person name="Uchiyama I."/>
            <person name="Ito T."/>
            <person name="Fujiyama A."/>
            <person name="Inagaki F."/>
            <person name="Takami H."/>
        </authorList>
    </citation>
    <scope>NUCLEOTIDE SEQUENCE</scope>
    <source>
        <strain evidence="4">Expedition CK06-06</strain>
    </source>
</reference>
<protein>
    <recommendedName>
        <fullName evidence="3">Sigma-54 factor interaction domain-containing protein</fullName>
    </recommendedName>
</protein>
<evidence type="ECO:0000259" key="3">
    <source>
        <dbReference type="PROSITE" id="PS50045"/>
    </source>
</evidence>
<dbReference type="SUPFAM" id="SSF52540">
    <property type="entry name" value="P-loop containing nucleoside triphosphate hydrolases"/>
    <property type="match status" value="1"/>
</dbReference>
<evidence type="ECO:0000256" key="1">
    <source>
        <dbReference type="ARBA" id="ARBA00022741"/>
    </source>
</evidence>